<evidence type="ECO:0000256" key="8">
    <source>
        <dbReference type="ARBA" id="ARBA00022985"/>
    </source>
</evidence>
<comment type="similarity">
    <text evidence="2">Belongs to the EamA transporter family.</text>
</comment>
<evidence type="ECO:0000256" key="4">
    <source>
        <dbReference type="ARBA" id="ARBA00022516"/>
    </source>
</evidence>
<keyword evidence="5" id="KW-0997">Cell inner membrane</keyword>
<dbReference type="InterPro" id="IPR037185">
    <property type="entry name" value="EmrE-like"/>
</dbReference>
<dbReference type="InterPro" id="IPR000620">
    <property type="entry name" value="EamA_dom"/>
</dbReference>
<dbReference type="Pfam" id="PF00892">
    <property type="entry name" value="EamA"/>
    <property type="match status" value="1"/>
</dbReference>
<evidence type="ECO:0000256" key="6">
    <source>
        <dbReference type="ARBA" id="ARBA00022556"/>
    </source>
</evidence>
<evidence type="ECO:0000256" key="7">
    <source>
        <dbReference type="ARBA" id="ARBA00022692"/>
    </source>
</evidence>
<dbReference type="Proteomes" id="UP000632377">
    <property type="component" value="Unassembled WGS sequence"/>
</dbReference>
<protein>
    <submittedName>
        <fullName evidence="14">EamA family transporter</fullName>
    </submittedName>
</protein>
<feature type="transmembrane region" description="Helical" evidence="12">
    <location>
        <begin position="98"/>
        <end position="115"/>
    </location>
</feature>
<keyword evidence="10" id="KW-0443">Lipid metabolism</keyword>
<evidence type="ECO:0000256" key="11">
    <source>
        <dbReference type="ARBA" id="ARBA00023136"/>
    </source>
</evidence>
<keyword evidence="9 12" id="KW-1133">Transmembrane helix</keyword>
<dbReference type="PANTHER" id="PTHR30561:SF9">
    <property type="entry name" value="4-AMINO-4-DEOXY-L-ARABINOSE-PHOSPHOUNDECAPRENOL FLIPPASE SUBUNIT ARNF-RELATED"/>
    <property type="match status" value="1"/>
</dbReference>
<keyword evidence="8" id="KW-0448">Lipopolysaccharide biosynthesis</keyword>
<keyword evidence="15" id="KW-1185">Reference proteome</keyword>
<organism evidence="14 15">
    <name type="scientific">Clostridium rhizosphaerae</name>
    <dbReference type="NCBI Taxonomy" id="2803861"/>
    <lineage>
        <taxon>Bacteria</taxon>
        <taxon>Bacillati</taxon>
        <taxon>Bacillota</taxon>
        <taxon>Clostridia</taxon>
        <taxon>Eubacteriales</taxon>
        <taxon>Clostridiaceae</taxon>
        <taxon>Clostridium</taxon>
    </lineage>
</organism>
<evidence type="ECO:0000259" key="13">
    <source>
        <dbReference type="Pfam" id="PF00892"/>
    </source>
</evidence>
<gene>
    <name evidence="14" type="ORF">JK636_16745</name>
</gene>
<dbReference type="EMBL" id="JAESWC010000014">
    <property type="protein sequence ID" value="MBL4937377.1"/>
    <property type="molecule type" value="Genomic_DNA"/>
</dbReference>
<evidence type="ECO:0000313" key="14">
    <source>
        <dbReference type="EMBL" id="MBL4937377.1"/>
    </source>
</evidence>
<accession>A0ABS1TE81</accession>
<keyword evidence="6" id="KW-0441">Lipid A biosynthesis</keyword>
<name>A0ABS1TE81_9CLOT</name>
<proteinExistence type="inferred from homology"/>
<comment type="subcellular location">
    <subcellularLocation>
        <location evidence="1">Cell membrane</location>
        <topology evidence="1">Multi-pass membrane protein</topology>
    </subcellularLocation>
</comment>
<dbReference type="Gene3D" id="1.10.3730.20">
    <property type="match status" value="1"/>
</dbReference>
<evidence type="ECO:0000256" key="9">
    <source>
        <dbReference type="ARBA" id="ARBA00022989"/>
    </source>
</evidence>
<feature type="transmembrane region" description="Helical" evidence="12">
    <location>
        <begin position="42"/>
        <end position="65"/>
    </location>
</feature>
<evidence type="ECO:0000256" key="3">
    <source>
        <dbReference type="ARBA" id="ARBA00022475"/>
    </source>
</evidence>
<keyword evidence="11 12" id="KW-0472">Membrane</keyword>
<keyword evidence="7 12" id="KW-0812">Transmembrane</keyword>
<evidence type="ECO:0000256" key="12">
    <source>
        <dbReference type="SAM" id="Phobius"/>
    </source>
</evidence>
<comment type="caution">
    <text evidence="14">The sequence shown here is derived from an EMBL/GenBank/DDBJ whole genome shotgun (WGS) entry which is preliminary data.</text>
</comment>
<keyword evidence="4" id="KW-0444">Lipid biosynthesis</keyword>
<feature type="transmembrane region" description="Helical" evidence="12">
    <location>
        <begin position="72"/>
        <end position="92"/>
    </location>
</feature>
<evidence type="ECO:0000313" key="15">
    <source>
        <dbReference type="Proteomes" id="UP000632377"/>
    </source>
</evidence>
<dbReference type="InterPro" id="IPR000390">
    <property type="entry name" value="Small_drug/metabolite_transptr"/>
</dbReference>
<feature type="domain" description="EamA" evidence="13">
    <location>
        <begin position="44"/>
        <end position="115"/>
    </location>
</feature>
<sequence length="117" mass="13074">MNKLYGLLAINILLLVSGQTLWKIGLNNTALQFNLSSVIKLFMNVYIFSGLVLYGFATMIWFYILSKADLSLVYPLQSLCYVAAAFAAILVFKEKVPPTRWAGILLIVLGAYFVSKK</sequence>
<dbReference type="PANTHER" id="PTHR30561">
    <property type="entry name" value="SMR FAMILY PROTON-DEPENDENT DRUG EFFLUX TRANSPORTER SUGE"/>
    <property type="match status" value="1"/>
</dbReference>
<dbReference type="SUPFAM" id="SSF103481">
    <property type="entry name" value="Multidrug resistance efflux transporter EmrE"/>
    <property type="match status" value="1"/>
</dbReference>
<keyword evidence="3" id="KW-1003">Cell membrane</keyword>
<reference evidence="14 15" key="1">
    <citation type="submission" date="2021-01" db="EMBL/GenBank/DDBJ databases">
        <title>Genome public.</title>
        <authorList>
            <person name="Liu C."/>
            <person name="Sun Q."/>
        </authorList>
    </citation>
    <scope>NUCLEOTIDE SEQUENCE [LARGE SCALE GENOMIC DNA]</scope>
    <source>
        <strain evidence="14 15">YIM B02515</strain>
    </source>
</reference>
<evidence type="ECO:0000256" key="5">
    <source>
        <dbReference type="ARBA" id="ARBA00022519"/>
    </source>
</evidence>
<evidence type="ECO:0000256" key="1">
    <source>
        <dbReference type="ARBA" id="ARBA00004651"/>
    </source>
</evidence>
<evidence type="ECO:0000256" key="10">
    <source>
        <dbReference type="ARBA" id="ARBA00023098"/>
    </source>
</evidence>
<evidence type="ECO:0000256" key="2">
    <source>
        <dbReference type="ARBA" id="ARBA00007362"/>
    </source>
</evidence>
<dbReference type="RefSeq" id="WP_202750130.1">
    <property type="nucleotide sequence ID" value="NZ_JAESWC010000014.1"/>
</dbReference>